<dbReference type="SUPFAM" id="SSF158702">
    <property type="entry name" value="Sec63 N-terminal domain-like"/>
    <property type="match status" value="2"/>
</dbReference>
<keyword evidence="9" id="KW-0378">Hydrolase</keyword>
<dbReference type="SMART" id="SM00973">
    <property type="entry name" value="Sec63"/>
    <property type="match status" value="2"/>
</dbReference>
<dbReference type="EMBL" id="DS469525">
    <property type="protein sequence ID" value="EDO46714.1"/>
    <property type="molecule type" value="Genomic_DNA"/>
</dbReference>
<dbReference type="SMART" id="SM00490">
    <property type="entry name" value="HELICc"/>
    <property type="match status" value="2"/>
</dbReference>
<evidence type="ECO:0000256" key="9">
    <source>
        <dbReference type="ARBA" id="ARBA00022801"/>
    </source>
</evidence>
<keyword evidence="12" id="KW-0234">DNA repair</keyword>
<evidence type="ECO:0000256" key="11">
    <source>
        <dbReference type="ARBA" id="ARBA00022840"/>
    </source>
</evidence>
<dbReference type="GO" id="GO:0005524">
    <property type="term" value="F:ATP binding"/>
    <property type="evidence" value="ECO:0007669"/>
    <property type="project" value="UniProtKB-KW"/>
</dbReference>
<keyword evidence="8" id="KW-0227">DNA damage</keyword>
<evidence type="ECO:0000256" key="1">
    <source>
        <dbReference type="ARBA" id="ARBA00004324"/>
    </source>
</evidence>
<accession>A7RPC5</accession>
<evidence type="ECO:0000256" key="12">
    <source>
        <dbReference type="ARBA" id="ARBA00023204"/>
    </source>
</evidence>
<evidence type="ECO:0000256" key="14">
    <source>
        <dbReference type="ARBA" id="ARBA00023242"/>
    </source>
</evidence>
<proteinExistence type="inferred from homology"/>
<dbReference type="FunFam" id="3.40.50.300:FF:000062">
    <property type="entry name" value="U5 small nuclear ribonucleoprotein helicase"/>
    <property type="match status" value="1"/>
</dbReference>
<dbReference type="eggNOG" id="KOG0952">
    <property type="taxonomic scope" value="Eukaryota"/>
</dbReference>
<dbReference type="Pfam" id="PF00271">
    <property type="entry name" value="Helicase_C"/>
    <property type="match status" value="2"/>
</dbReference>
<evidence type="ECO:0000256" key="15">
    <source>
        <dbReference type="ARBA" id="ARBA00034617"/>
    </source>
</evidence>
<dbReference type="CDD" id="cd18020">
    <property type="entry name" value="DEXHc_ASCC3_1"/>
    <property type="match status" value="1"/>
</dbReference>
<dbReference type="Gene3D" id="1.10.3380.10">
    <property type="entry name" value="Sec63 N-terminal domain-like domain"/>
    <property type="match status" value="2"/>
</dbReference>
<dbReference type="PhylomeDB" id="A7RPC5"/>
<dbReference type="GO" id="GO:0003676">
    <property type="term" value="F:nucleic acid binding"/>
    <property type="evidence" value="ECO:0007669"/>
    <property type="project" value="InterPro"/>
</dbReference>
<dbReference type="InterPro" id="IPR035892">
    <property type="entry name" value="C2_domain_sf"/>
</dbReference>
<keyword evidence="14" id="KW-0539">Nucleus</keyword>
<dbReference type="Gene3D" id="1.10.150.20">
    <property type="entry name" value="5' to 3' exonuclease, C-terminal subdomain"/>
    <property type="match status" value="1"/>
</dbReference>
<keyword evidence="5" id="KW-0963">Cytoplasm</keyword>
<keyword evidence="11" id="KW-0067">ATP-binding</keyword>
<dbReference type="Pfam" id="PF26582">
    <property type="entry name" value="ASCC3_N"/>
    <property type="match status" value="1"/>
</dbReference>
<dbReference type="GO" id="GO:0006281">
    <property type="term" value="P:DNA repair"/>
    <property type="evidence" value="ECO:0007669"/>
    <property type="project" value="UniProtKB-KW"/>
</dbReference>
<dbReference type="Gene3D" id="1.10.10.10">
    <property type="entry name" value="Winged helix-like DNA-binding domain superfamily/Winged helix DNA-binding domain"/>
    <property type="match status" value="2"/>
</dbReference>
<dbReference type="InterPro" id="IPR014756">
    <property type="entry name" value="Ig_E-set"/>
</dbReference>
<evidence type="ECO:0000313" key="22">
    <source>
        <dbReference type="Proteomes" id="UP000001593"/>
    </source>
</evidence>
<comment type="subcellular location">
    <subcellularLocation>
        <location evidence="2">Cytoplasm</location>
        <location evidence="2">Cytosol</location>
    </subcellularLocation>
    <subcellularLocation>
        <location evidence="1">Nucleus speckle</location>
    </subcellularLocation>
</comment>
<dbReference type="FunFam" id="1.10.10.10:FF:000012">
    <property type="entry name" value="U5 small nuclear ribonucleoprotein helicase"/>
    <property type="match status" value="1"/>
</dbReference>
<dbReference type="Gene3D" id="3.40.50.300">
    <property type="entry name" value="P-loop containing nucleotide triphosphate hydrolases"/>
    <property type="match status" value="4"/>
</dbReference>
<dbReference type="FunFam" id="3.40.50.300:FF:000231">
    <property type="entry name" value="Activating signal cointegrator 1 complex subunit 3"/>
    <property type="match status" value="1"/>
</dbReference>
<dbReference type="FunCoup" id="A7RPC5">
    <property type="interactions" value="571"/>
</dbReference>
<dbReference type="FunFam" id="1.10.10.10:FF:000024">
    <property type="entry name" value="U5 small nuclear ribonucleoprotein helicase"/>
    <property type="match status" value="1"/>
</dbReference>
<keyword evidence="6" id="KW-0677">Repeat</keyword>
<dbReference type="Pfam" id="PF23445">
    <property type="entry name" value="WHD_SNRNP200"/>
    <property type="match status" value="2"/>
</dbReference>
<evidence type="ECO:0000256" key="8">
    <source>
        <dbReference type="ARBA" id="ARBA00022763"/>
    </source>
</evidence>
<dbReference type="Gene3D" id="2.60.40.150">
    <property type="entry name" value="C2 domain"/>
    <property type="match status" value="2"/>
</dbReference>
<feature type="domain" description="Helicase ATP-binding" evidence="19">
    <location>
        <begin position="491"/>
        <end position="674"/>
    </location>
</feature>
<evidence type="ECO:0000259" key="19">
    <source>
        <dbReference type="PROSITE" id="PS51192"/>
    </source>
</evidence>
<comment type="similarity">
    <text evidence="3">Belongs to the helicase family.</text>
</comment>
<dbReference type="InterPro" id="IPR036390">
    <property type="entry name" value="WH_DNA-bd_sf"/>
</dbReference>
<dbReference type="InterPro" id="IPR036388">
    <property type="entry name" value="WH-like_DNA-bd_sf"/>
</dbReference>
<protein>
    <recommendedName>
        <fullName evidence="4">Activating signal cointegrator 1 complex subunit 3</fullName>
        <ecNumber evidence="16">5.6.2.4</ecNumber>
    </recommendedName>
</protein>
<evidence type="ECO:0000259" key="20">
    <source>
        <dbReference type="PROSITE" id="PS51194"/>
    </source>
</evidence>
<gene>
    <name evidence="21" type="ORF">NEMVEDRAFT_v1g88887</name>
</gene>
<dbReference type="PANTHER" id="PTHR47961">
    <property type="entry name" value="DNA POLYMERASE THETA, PUTATIVE (AFU_ORTHOLOGUE AFUA_1G05260)-RELATED"/>
    <property type="match status" value="1"/>
</dbReference>
<feature type="domain" description="Helicase C-terminal" evidence="20">
    <location>
        <begin position="704"/>
        <end position="907"/>
    </location>
</feature>
<dbReference type="STRING" id="45351.A7RPC5"/>
<dbReference type="EC" id="5.6.2.4" evidence="16"/>
<feature type="domain" description="Helicase C-terminal" evidence="20">
    <location>
        <begin position="1548"/>
        <end position="1756"/>
    </location>
</feature>
<comment type="catalytic activity">
    <reaction evidence="15">
        <text>Couples ATP hydrolysis with the unwinding of duplex DNA by translocating in the 3'-5' direction.</text>
        <dbReference type="EC" id="5.6.2.4"/>
    </reaction>
</comment>
<dbReference type="SUPFAM" id="SSF46785">
    <property type="entry name" value="Winged helix' DNA-binding domain"/>
    <property type="match status" value="2"/>
</dbReference>
<dbReference type="SUPFAM" id="SSF52540">
    <property type="entry name" value="P-loop containing nucleoside triphosphate hydrolases"/>
    <property type="match status" value="4"/>
</dbReference>
<dbReference type="PIRSF" id="PIRSF039073">
    <property type="entry name" value="BRR2"/>
    <property type="match status" value="1"/>
</dbReference>
<dbReference type="GO" id="GO:0180022">
    <property type="term" value="C:RQC-trigger complex"/>
    <property type="evidence" value="ECO:0007669"/>
    <property type="project" value="UniProtKB-ARBA"/>
</dbReference>
<evidence type="ECO:0000256" key="18">
    <source>
        <dbReference type="SAM" id="MobiDB-lite"/>
    </source>
</evidence>
<dbReference type="FunFam" id="1.10.150.20:FF:000028">
    <property type="entry name" value="activating signal cointegrator 1 complex subunit 3"/>
    <property type="match status" value="1"/>
</dbReference>
<dbReference type="Pfam" id="PF00270">
    <property type="entry name" value="DEAD"/>
    <property type="match status" value="2"/>
</dbReference>
<evidence type="ECO:0000256" key="7">
    <source>
        <dbReference type="ARBA" id="ARBA00022741"/>
    </source>
</evidence>
<dbReference type="GO" id="GO:0016787">
    <property type="term" value="F:hydrolase activity"/>
    <property type="evidence" value="ECO:0007669"/>
    <property type="project" value="UniProtKB-KW"/>
</dbReference>
<evidence type="ECO:0000256" key="3">
    <source>
        <dbReference type="ARBA" id="ARBA00008708"/>
    </source>
</evidence>
<dbReference type="InterPro" id="IPR004179">
    <property type="entry name" value="Sec63-dom"/>
</dbReference>
<dbReference type="GO" id="GO:0005829">
    <property type="term" value="C:cytosol"/>
    <property type="evidence" value="ECO:0007669"/>
    <property type="project" value="UniProtKB-SubCell"/>
</dbReference>
<feature type="region of interest" description="Disordered" evidence="18">
    <location>
        <begin position="303"/>
        <end position="369"/>
    </location>
</feature>
<keyword evidence="22" id="KW-1185">Reference proteome</keyword>
<dbReference type="FunFam" id="2.60.40.150:FF:000113">
    <property type="entry name" value="activating signal cointegrator 1 complex subunit 3"/>
    <property type="match status" value="1"/>
</dbReference>
<comment type="catalytic activity">
    <reaction evidence="17">
        <text>ATP + H2O = ADP + phosphate + H(+)</text>
        <dbReference type="Rhea" id="RHEA:13065"/>
        <dbReference type="ChEBI" id="CHEBI:15377"/>
        <dbReference type="ChEBI" id="CHEBI:15378"/>
        <dbReference type="ChEBI" id="CHEBI:30616"/>
        <dbReference type="ChEBI" id="CHEBI:43474"/>
        <dbReference type="ChEBI" id="CHEBI:456216"/>
        <dbReference type="EC" id="5.6.2.4"/>
    </reaction>
</comment>
<dbReference type="InterPro" id="IPR003593">
    <property type="entry name" value="AAA+_ATPase"/>
</dbReference>
<dbReference type="InterPro" id="IPR014001">
    <property type="entry name" value="Helicase_ATP-bd"/>
</dbReference>
<dbReference type="FunFam" id="2.60.40.150:FF:000004">
    <property type="entry name" value="RNA helicase, activating signal cointegrator 1"/>
    <property type="match status" value="1"/>
</dbReference>
<evidence type="ECO:0000256" key="2">
    <source>
        <dbReference type="ARBA" id="ARBA00004514"/>
    </source>
</evidence>
<dbReference type="FunFam" id="1.10.3380.10:FF:000002">
    <property type="entry name" value="Activating signal cointegrator 1 complex subunit 3"/>
    <property type="match status" value="1"/>
</dbReference>
<dbReference type="InParanoid" id="A7RPC5"/>
<dbReference type="GO" id="GO:0016607">
    <property type="term" value="C:nuclear speck"/>
    <property type="evidence" value="ECO:0007669"/>
    <property type="project" value="UniProtKB-SubCell"/>
</dbReference>
<dbReference type="InterPro" id="IPR001650">
    <property type="entry name" value="Helicase_C-like"/>
</dbReference>
<dbReference type="InterPro" id="IPR011545">
    <property type="entry name" value="DEAD/DEAH_box_helicase_dom"/>
</dbReference>
<dbReference type="SMART" id="SM00382">
    <property type="entry name" value="AAA"/>
    <property type="match status" value="2"/>
</dbReference>
<dbReference type="PANTHER" id="PTHR47961:SF13">
    <property type="entry name" value="ACTIVATING SIGNAL COINTEGRATOR 1 COMPLEX SUBUNIT 3"/>
    <property type="match status" value="1"/>
</dbReference>
<reference evidence="21 22" key="1">
    <citation type="journal article" date="2007" name="Science">
        <title>Sea anemone genome reveals ancestral eumetazoan gene repertoire and genomic organization.</title>
        <authorList>
            <person name="Putnam N.H."/>
            <person name="Srivastava M."/>
            <person name="Hellsten U."/>
            <person name="Dirks B."/>
            <person name="Chapman J."/>
            <person name="Salamov A."/>
            <person name="Terry A."/>
            <person name="Shapiro H."/>
            <person name="Lindquist E."/>
            <person name="Kapitonov V.V."/>
            <person name="Jurka J."/>
            <person name="Genikhovich G."/>
            <person name="Grigoriev I.V."/>
            <person name="Lucas S.M."/>
            <person name="Steele R.E."/>
            <person name="Finnerty J.R."/>
            <person name="Technau U."/>
            <person name="Martindale M.Q."/>
            <person name="Rokhsar D.S."/>
        </authorList>
    </citation>
    <scope>NUCLEOTIDE SEQUENCE [LARGE SCALE GENOMIC DNA]</scope>
    <source>
        <strain evidence="22">CH2 X CH6</strain>
    </source>
</reference>
<dbReference type="CDD" id="cd18022">
    <property type="entry name" value="DEXHc_ASCC3_2"/>
    <property type="match status" value="1"/>
</dbReference>
<evidence type="ECO:0000256" key="17">
    <source>
        <dbReference type="ARBA" id="ARBA00048988"/>
    </source>
</evidence>
<sequence>MEVPRLTGSLRAFSGLSAPANLELAGHDELARKRRLRAKKQREQELSWKQLKNAILGATLDDKSAKNEIKVLLRELLTTAAEIGGLNSPEATEAASVSLFNILHNCDHLGKEQTSQLKSQFGAFPASTASKARHIVQTICQLSQPERVSQILTRNKTKPKEVTEFGSSIPFHFNETRGKALENEDLLDSGSEDESESKLDELLKIPQVPNGMDEADGTSSRSGGAISQSWLMQECGKFAETSSGGLTPENLCSAVFDILSSERKNDDIQTDLFDLLGFEALEFITNLLQQRYDIITAFMDEGGDPLSTGMKDKKTKLVGKQGPSKPQYGCQVVVQSEKDKQMKKQARKEGRRQARRDKGDEDMDQESYLKEQGFDPEILAAQRYLIVQNGQHYCILSGGAVVYIERYPHVYDTMLERQMGASFVAGSKIALPTDAKRKITKSYEEVSIPPSTGPPPGAGDHRVPISQLDEIGQIAFQGTKSLNRIQSIVYDSAYNTNENLLICAPTGAGKTNIAMMTIVREIKQNIEQGVIKKDKFKIVYVAPMKALAAEMVRNFSKRLAGLGISVRELTGDMQLTKMEILKTQMLVTTPEKWDVVTRKSTGDVALAQLVKLLIIDEVHLLHDDRGSVIECLVARTLRQVLSSQSMIRIVGLSATLPNYLDVAHFLRVDPYKGLFAFDSRFRPVPLGQTFIGVKGLNPFQQAHEMDKICYEKVTENVEKGYQVMVFVHARNATVRTAMTLREMASNQGDSMLFRAEQAPDYGSALKQVMRSRNKQLRDLFPDGFGTHHAGMLRTDRTMVEQYFAKGLIKVLVCTATLAWGVNLPAHAVIIKGTEVYDAKKGSFVDLGILDVLQIFGRAGRPQFDKFGEGTIITAHDRLSHYLSLLTRQAPIESTLTASLTDSLNAEICLGTVTNVNEAVEWLSYSYLYIRMIKNPLVYGIPHKDKEDDPTLENYRRQLIVSTARKLDKARMIRFAEEQGYLSATDLGRTASHFYIKYDTIEEFNERFRPDLAMPEILEMLSHAGEFEQIKVREDELSELEEHLHEDCVVIPVKGGVENTYGKVNILLQTYISRGRVESFSLVSDLGYVAQNGARLIRGLFEIALRRGYPVLANRLLTLSKCIEKRLWPEEHPLKQFTTLSPEILNKLEGRKASLEKLRDMVPEEIGHLVHHVRMGHTVKSCVNRFPAISIAASIQPITRTVLRVRLTITAEFEWNDRAHGSSEPWWIWVEDPENSHIYHSEYLLLQKKQVLSEEPQSLVFTIPIFEPLPPQYYVHAVSDRWLGAETVCAISFQHLILPERHPPHTELLDLQPLPISALHNVSYELLYKFTHFNPVQTQVFHTVYNSDHNVLLGAPTGSGKTIIAELAIFRLFDKYPGAKAVYIAPLKALVRERMDDWKVRFGRKLGKRVIELTGDVTPDSRSISQADLIVTTPEKWDGISRSWQTRSYVKQVNLLIIDEIHLLGDERGPVLEVIVSRTNFISSHTDKKVRVVGLSTALANARDLADWLGIGSAGMFNFRPSVRPVPLEVHITGFPGKHYCPRMATMNKPTFEAIRIHSPTKPTLVFVSSRRQTRLTALDLIAFLAAQDDPKQWLHMPEEEMEQVLHAVRDSNLKLVLSFGIGLHHAGLHERDRSVVEELFVNQKIQVLIATSTLAWGVNFPAHLVVIKGTEYFDGKKCRYVDFPITDVLQMMGRAGRPQYDDQGKAVILVHDVKKHFYKKFLYEPFPVESSLLEVLADHLNAEVVAGTITSKQDAMDYMTWTYFFRRLVMNPTYYDLQDTDHDSVNKYLSRLVESAAAELELSGCLNTGEDSVSLSPTTAAHIASYYYLNHLTLRMLKERLHADCSLPDLLEVLSEAHEYSELPVRHNEDAINSDLAKELPLEVNPHTFDSAHTKTNLLFQAHFSRLALPSSDYFTDQKSVLDQAIRILQAMIDVAADEGWLATALRIMHVGQMVVQARWLHDCSLLTLPGIQAQHLSGFRRPNGDQIQSLPELVHAVSARKSILDNALRGMVSSQEIEQIHSVLRRLPMLALSIKLRGAWEEGDGAKKAEKPVRTDLVGLHDNWVTVHADQEYAMKVSLKRLSASFRVSTDAKVHAPCFPKVQTEGWWLVLGDTDTGELMALKRLGPVQGTTTATLSFYTPEEEGRKILTVYLMSDSYLGIDQQYDLFFEVIPSSIESQFLTEVNE</sequence>
<evidence type="ECO:0000256" key="10">
    <source>
        <dbReference type="ARBA" id="ARBA00022806"/>
    </source>
</evidence>
<keyword evidence="10" id="KW-0347">Helicase</keyword>
<dbReference type="InterPro" id="IPR050474">
    <property type="entry name" value="Hel308_SKI2-like"/>
</dbReference>
<dbReference type="GO" id="GO:0005634">
    <property type="term" value="C:nucleus"/>
    <property type="evidence" value="ECO:0000318"/>
    <property type="project" value="GO_Central"/>
</dbReference>
<dbReference type="PROSITE" id="PS51192">
    <property type="entry name" value="HELICASE_ATP_BIND_1"/>
    <property type="match status" value="2"/>
</dbReference>
<evidence type="ECO:0000256" key="13">
    <source>
        <dbReference type="ARBA" id="ARBA00023235"/>
    </source>
</evidence>
<feature type="domain" description="Helicase ATP-binding" evidence="19">
    <location>
        <begin position="1341"/>
        <end position="1516"/>
    </location>
</feature>
<dbReference type="PROSITE" id="PS51194">
    <property type="entry name" value="HELICASE_CTER"/>
    <property type="match status" value="2"/>
</dbReference>
<dbReference type="SMART" id="SM00487">
    <property type="entry name" value="DEXDc"/>
    <property type="match status" value="2"/>
</dbReference>
<evidence type="ECO:0000256" key="5">
    <source>
        <dbReference type="ARBA" id="ARBA00022490"/>
    </source>
</evidence>
<dbReference type="InterPro" id="IPR058856">
    <property type="entry name" value="ASCC3_N"/>
</dbReference>
<dbReference type="FunFam" id="1.10.3380.10:FF:000001">
    <property type="entry name" value="U5 small nuclear ribonucleoprotein helicase"/>
    <property type="match status" value="1"/>
</dbReference>
<dbReference type="InterPro" id="IPR027417">
    <property type="entry name" value="P-loop_NTPase"/>
</dbReference>
<dbReference type="FunFam" id="3.40.50.300:FF:000102">
    <property type="entry name" value="RNA helicase, activating signal cointegrator 1"/>
    <property type="match status" value="1"/>
</dbReference>
<dbReference type="SUPFAM" id="SSF81296">
    <property type="entry name" value="E set domains"/>
    <property type="match status" value="1"/>
</dbReference>
<feature type="compositionally biased region" description="Basic and acidic residues" evidence="18">
    <location>
        <begin position="336"/>
        <end position="359"/>
    </location>
</feature>
<evidence type="ECO:0000256" key="4">
    <source>
        <dbReference type="ARBA" id="ARBA00014590"/>
    </source>
</evidence>
<organism evidence="21 22">
    <name type="scientific">Nematostella vectensis</name>
    <name type="common">Starlet sea anemone</name>
    <dbReference type="NCBI Taxonomy" id="45351"/>
    <lineage>
        <taxon>Eukaryota</taxon>
        <taxon>Metazoa</taxon>
        <taxon>Cnidaria</taxon>
        <taxon>Anthozoa</taxon>
        <taxon>Hexacorallia</taxon>
        <taxon>Actiniaria</taxon>
        <taxon>Edwardsiidae</taxon>
        <taxon>Nematostella</taxon>
    </lineage>
</organism>
<name>A7RPC5_NEMVE</name>
<evidence type="ECO:0000256" key="6">
    <source>
        <dbReference type="ARBA" id="ARBA00022737"/>
    </source>
</evidence>
<dbReference type="GO" id="GO:0043138">
    <property type="term" value="F:3'-5' DNA helicase activity"/>
    <property type="evidence" value="ECO:0000318"/>
    <property type="project" value="GO_Central"/>
</dbReference>
<evidence type="ECO:0000313" key="21">
    <source>
        <dbReference type="EMBL" id="EDO46714.1"/>
    </source>
</evidence>
<dbReference type="OMA" id="MCSATEF"/>
<dbReference type="CDD" id="cd18795">
    <property type="entry name" value="SF2_C_Ski2"/>
    <property type="match status" value="2"/>
</dbReference>
<dbReference type="Proteomes" id="UP000001593">
    <property type="component" value="Unassembled WGS sequence"/>
</dbReference>
<keyword evidence="7" id="KW-0547">Nucleotide-binding</keyword>
<dbReference type="InterPro" id="IPR057842">
    <property type="entry name" value="WH_MER3"/>
</dbReference>
<dbReference type="FunFam" id="3.40.50.300:FF:000198">
    <property type="entry name" value="Activating signal cointegrator 1 complex subunit"/>
    <property type="match status" value="1"/>
</dbReference>
<keyword evidence="13" id="KW-0413">Isomerase</keyword>
<dbReference type="HOGENOM" id="CLU_000335_1_0_1"/>
<dbReference type="Pfam" id="PF02889">
    <property type="entry name" value="Sec63"/>
    <property type="match status" value="2"/>
</dbReference>
<evidence type="ECO:0000256" key="16">
    <source>
        <dbReference type="ARBA" id="ARBA00034808"/>
    </source>
</evidence>